<feature type="compositionally biased region" description="Basic and acidic residues" evidence="1">
    <location>
        <begin position="107"/>
        <end position="119"/>
    </location>
</feature>
<keyword evidence="3" id="KW-1185">Reference proteome</keyword>
<name>A0A178ZXF0_9EURO</name>
<feature type="region of interest" description="Disordered" evidence="1">
    <location>
        <begin position="1"/>
        <end position="119"/>
    </location>
</feature>
<proteinExistence type="predicted"/>
<dbReference type="RefSeq" id="XP_018697831.1">
    <property type="nucleotide sequence ID" value="XM_018831952.1"/>
</dbReference>
<sequence length="119" mass="12942">MAGKKALKDAAKSNPTALGDPISLKAEQSDTSPIPTEEEKRDAQNPAPQQQQQQQQHQQRGEKRSLKQRAEQDLDEARKGNRSMLGDPVSLKAETSAGDPVPDADENEKGKGKGRDSKL</sequence>
<dbReference type="AlphaFoldDB" id="A0A178ZXF0"/>
<protein>
    <submittedName>
        <fullName evidence="2">Uncharacterized protein</fullName>
    </submittedName>
</protein>
<feature type="compositionally biased region" description="Basic and acidic residues" evidence="1">
    <location>
        <begin position="1"/>
        <end position="11"/>
    </location>
</feature>
<dbReference type="GeneID" id="30004606"/>
<dbReference type="EMBL" id="LVYI01000001">
    <property type="protein sequence ID" value="OAP64464.1"/>
    <property type="molecule type" value="Genomic_DNA"/>
</dbReference>
<accession>A0A178ZXF0</accession>
<comment type="caution">
    <text evidence="2">The sequence shown here is derived from an EMBL/GenBank/DDBJ whole genome shotgun (WGS) entry which is preliminary data.</text>
</comment>
<evidence type="ECO:0000313" key="3">
    <source>
        <dbReference type="Proteomes" id="UP000078343"/>
    </source>
</evidence>
<organism evidence="2 3">
    <name type="scientific">Fonsecaea erecta</name>
    <dbReference type="NCBI Taxonomy" id="1367422"/>
    <lineage>
        <taxon>Eukaryota</taxon>
        <taxon>Fungi</taxon>
        <taxon>Dikarya</taxon>
        <taxon>Ascomycota</taxon>
        <taxon>Pezizomycotina</taxon>
        <taxon>Eurotiomycetes</taxon>
        <taxon>Chaetothyriomycetidae</taxon>
        <taxon>Chaetothyriales</taxon>
        <taxon>Herpotrichiellaceae</taxon>
        <taxon>Fonsecaea</taxon>
    </lineage>
</organism>
<dbReference type="OrthoDB" id="5234213at2759"/>
<evidence type="ECO:0000256" key="1">
    <source>
        <dbReference type="SAM" id="MobiDB-lite"/>
    </source>
</evidence>
<feature type="compositionally biased region" description="Basic and acidic residues" evidence="1">
    <location>
        <begin position="59"/>
        <end position="79"/>
    </location>
</feature>
<feature type="compositionally biased region" description="Low complexity" evidence="1">
    <location>
        <begin position="49"/>
        <end position="58"/>
    </location>
</feature>
<gene>
    <name evidence="2" type="ORF">AYL99_00436</name>
</gene>
<evidence type="ECO:0000313" key="2">
    <source>
        <dbReference type="EMBL" id="OAP64464.1"/>
    </source>
</evidence>
<reference evidence="2 3" key="1">
    <citation type="submission" date="2016-04" db="EMBL/GenBank/DDBJ databases">
        <title>Draft genome of Fonsecaea erecta CBS 125763.</title>
        <authorList>
            <person name="Weiss V.A."/>
            <person name="Vicente V.A."/>
            <person name="Raittz R.T."/>
            <person name="Moreno L.F."/>
            <person name="De Souza E.M."/>
            <person name="Pedrosa F.O."/>
            <person name="Steffens M.B."/>
            <person name="Faoro H."/>
            <person name="Tadra-Sfeir M.Z."/>
            <person name="Najafzadeh M.J."/>
            <person name="Felipe M.S."/>
            <person name="Teixeira M."/>
            <person name="Sun J."/>
            <person name="Xi L."/>
            <person name="Gomes R."/>
            <person name="De Azevedo C.M."/>
            <person name="Salgado C.G."/>
            <person name="Da Silva M.B."/>
            <person name="Nascimento M.F."/>
            <person name="Queiroz-Telles F."/>
            <person name="Attili D.S."/>
            <person name="Gorbushina A."/>
        </authorList>
    </citation>
    <scope>NUCLEOTIDE SEQUENCE [LARGE SCALE GENOMIC DNA]</scope>
    <source>
        <strain evidence="2 3">CBS 125763</strain>
    </source>
</reference>
<dbReference type="Proteomes" id="UP000078343">
    <property type="component" value="Unassembled WGS sequence"/>
</dbReference>